<feature type="region of interest" description="Disordered" evidence="2">
    <location>
        <begin position="80"/>
        <end position="126"/>
    </location>
</feature>
<keyword evidence="4" id="KW-1185">Reference proteome</keyword>
<accession>A0A9P8KVX7</accession>
<organism evidence="3 4">
    <name type="scientific">Trichoderma semiorbis</name>
    <dbReference type="NCBI Taxonomy" id="1491008"/>
    <lineage>
        <taxon>Eukaryota</taxon>
        <taxon>Fungi</taxon>
        <taxon>Dikarya</taxon>
        <taxon>Ascomycota</taxon>
        <taxon>Pezizomycotina</taxon>
        <taxon>Sordariomycetes</taxon>
        <taxon>Hypocreomycetidae</taxon>
        <taxon>Hypocreales</taxon>
        <taxon>Hypocreaceae</taxon>
        <taxon>Trichoderma</taxon>
    </lineage>
</organism>
<name>A0A9P8KVX7_9HYPO</name>
<dbReference type="AlphaFoldDB" id="A0A9P8KVX7"/>
<protein>
    <submittedName>
        <fullName evidence="3">Uncharacterized protein</fullName>
    </submittedName>
</protein>
<feature type="coiled-coil region" evidence="1">
    <location>
        <begin position="48"/>
        <end position="75"/>
    </location>
</feature>
<feature type="compositionally biased region" description="Basic and acidic residues" evidence="2">
    <location>
        <begin position="117"/>
        <end position="126"/>
    </location>
</feature>
<reference evidence="3 4" key="1">
    <citation type="submission" date="2021-08" db="EMBL/GenBank/DDBJ databases">
        <title>The highly contiguous genome resource for Trichoderma semiorbis FJ059, a fungal antagonistic to plant pathogens.</title>
        <authorList>
            <person name="Liu T."/>
        </authorList>
    </citation>
    <scope>NUCLEOTIDE SEQUENCE [LARGE SCALE GENOMIC DNA]</scope>
    <source>
        <strain evidence="3 4">FJ059</strain>
    </source>
</reference>
<feature type="compositionally biased region" description="Low complexity" evidence="2">
    <location>
        <begin position="82"/>
        <end position="91"/>
    </location>
</feature>
<gene>
    <name evidence="3" type="ORF">TsFJ059_005082</name>
</gene>
<keyword evidence="1" id="KW-0175">Coiled coil</keyword>
<sequence length="126" mass="13841">MEAFLEEFLKQAIAPLMADIISMKKDIASMKEDILVLLHRSYHMERRVNLAMEAANEAKGEIEEISERIDDYLNRANDDDAVSAAGDADGVPDAKDNAVASADGDGERDDISTEVANIDRKDDADN</sequence>
<evidence type="ECO:0000313" key="4">
    <source>
        <dbReference type="Proteomes" id="UP000826573"/>
    </source>
</evidence>
<proteinExistence type="predicted"/>
<evidence type="ECO:0000256" key="2">
    <source>
        <dbReference type="SAM" id="MobiDB-lite"/>
    </source>
</evidence>
<comment type="caution">
    <text evidence="3">The sequence shown here is derived from an EMBL/GenBank/DDBJ whole genome shotgun (WGS) entry which is preliminary data.</text>
</comment>
<dbReference type="EMBL" id="JAIMJC010000002">
    <property type="protein sequence ID" value="KAH0530468.1"/>
    <property type="molecule type" value="Genomic_DNA"/>
</dbReference>
<evidence type="ECO:0000256" key="1">
    <source>
        <dbReference type="SAM" id="Coils"/>
    </source>
</evidence>
<evidence type="ECO:0000313" key="3">
    <source>
        <dbReference type="EMBL" id="KAH0530468.1"/>
    </source>
</evidence>
<dbReference type="Proteomes" id="UP000826573">
    <property type="component" value="Unassembled WGS sequence"/>
</dbReference>